<gene>
    <name evidence="1" type="ORF">KR76_04865</name>
</gene>
<name>A0A0A1DG33_NOCSI</name>
<proteinExistence type="predicted"/>
<dbReference type="GeneID" id="96608286"/>
<sequence>MTHLPPLIVPHRFNGPPRSGNGGWTAGALAATLPAQGLGTAVTVTLRQPPPLDVPLPVEPTAAGVLVTHDGQPVAEAVYAESAPVPVAAVSAGVAAESEPRYAGHRSHPFPGCFVCGPARRVGDGLRIFAGPLRADDRTGPDDTRVAATWTPYESAVPIAWAALDCPGGWASDLENRPSVLGRMTAEVRSLPRTSERYVVVGELRGIDGRRTYTAATLYGPGDEVVATAEHVWITVDVEAFR</sequence>
<dbReference type="OrthoDB" id="5495835at2"/>
<dbReference type="HOGENOM" id="CLU_078243_0_0_11"/>
<dbReference type="eggNOG" id="COG0824">
    <property type="taxonomic scope" value="Bacteria"/>
</dbReference>
<organism evidence="1 2">
    <name type="scientific">Nocardioides simplex</name>
    <name type="common">Arthrobacter simplex</name>
    <dbReference type="NCBI Taxonomy" id="2045"/>
    <lineage>
        <taxon>Bacteria</taxon>
        <taxon>Bacillati</taxon>
        <taxon>Actinomycetota</taxon>
        <taxon>Actinomycetes</taxon>
        <taxon>Propionibacteriales</taxon>
        <taxon>Nocardioidaceae</taxon>
        <taxon>Pimelobacter</taxon>
    </lineage>
</organism>
<accession>A0A0A1DG33</accession>
<dbReference type="EMBL" id="CP009896">
    <property type="protein sequence ID" value="AIY16259.1"/>
    <property type="molecule type" value="Genomic_DNA"/>
</dbReference>
<protein>
    <submittedName>
        <fullName evidence="1">Uncharacterized protein</fullName>
    </submittedName>
</protein>
<dbReference type="InterPro" id="IPR029069">
    <property type="entry name" value="HotDog_dom_sf"/>
</dbReference>
<dbReference type="KEGG" id="psim:KR76_04865"/>
<evidence type="ECO:0000313" key="2">
    <source>
        <dbReference type="Proteomes" id="UP000030300"/>
    </source>
</evidence>
<dbReference type="STRING" id="2045.KR76_04865"/>
<dbReference type="RefSeq" id="WP_038677036.1">
    <property type="nucleotide sequence ID" value="NZ_BJMC01000004.1"/>
</dbReference>
<keyword evidence="2" id="KW-1185">Reference proteome</keyword>
<evidence type="ECO:0000313" key="1">
    <source>
        <dbReference type="EMBL" id="AIY16259.1"/>
    </source>
</evidence>
<dbReference type="Proteomes" id="UP000030300">
    <property type="component" value="Chromosome"/>
</dbReference>
<reference evidence="1 2" key="1">
    <citation type="journal article" date="2015" name="Genome Announc.">
        <title>Complete Genome Sequence of Steroid-Transforming Nocardioides simplex VKM Ac-2033D.</title>
        <authorList>
            <person name="Shtratnikova V.Y."/>
            <person name="Schelkunov M.I."/>
            <person name="Pekov Y.A."/>
            <person name="Fokina V.V."/>
            <person name="Logacheva M.D."/>
            <person name="Sokolov S.L."/>
            <person name="Bragin E.Y."/>
            <person name="Ashapkin V.V."/>
            <person name="Donova M.V."/>
        </authorList>
    </citation>
    <scope>NUCLEOTIDE SEQUENCE [LARGE SCALE GENOMIC DNA]</scope>
    <source>
        <strain evidence="1 2">VKM Ac-2033D</strain>
    </source>
</reference>
<dbReference type="AlphaFoldDB" id="A0A0A1DG33"/>
<dbReference type="SUPFAM" id="SSF54637">
    <property type="entry name" value="Thioesterase/thiol ester dehydrase-isomerase"/>
    <property type="match status" value="1"/>
</dbReference>
<dbReference type="Gene3D" id="3.10.129.10">
    <property type="entry name" value="Hotdog Thioesterase"/>
    <property type="match status" value="1"/>
</dbReference>